<feature type="transmembrane region" description="Helical" evidence="1">
    <location>
        <begin position="93"/>
        <end position="112"/>
    </location>
</feature>
<keyword evidence="1" id="KW-0812">Transmembrane</keyword>
<dbReference type="EMBL" id="JBBWRZ010000013">
    <property type="protein sequence ID" value="KAK8223966.1"/>
    <property type="molecule type" value="Genomic_DNA"/>
</dbReference>
<feature type="transmembrane region" description="Helical" evidence="1">
    <location>
        <begin position="53"/>
        <end position="73"/>
    </location>
</feature>
<name>A0ABR1YB76_9PEZI</name>
<comment type="caution">
    <text evidence="2">The sequence shown here is derived from an EMBL/GenBank/DDBJ whole genome shotgun (WGS) entry which is preliminary data.</text>
</comment>
<accession>A0ABR1YB76</accession>
<protein>
    <submittedName>
        <fullName evidence="2">Uncharacterized protein</fullName>
    </submittedName>
</protein>
<gene>
    <name evidence="2" type="ORF">HDK90DRAFT_110017</name>
</gene>
<proteinExistence type="predicted"/>
<dbReference type="Proteomes" id="UP001492380">
    <property type="component" value="Unassembled WGS sequence"/>
</dbReference>
<keyword evidence="1" id="KW-1133">Transmembrane helix</keyword>
<keyword evidence="1" id="KW-0472">Membrane</keyword>
<evidence type="ECO:0000256" key="1">
    <source>
        <dbReference type="SAM" id="Phobius"/>
    </source>
</evidence>
<sequence length="131" mass="14580">MTAVPHGAERTTIKAGLRDGFAVRSHVVALKLFAVDVVVSLEMGREDICGQCFVFLFALMPHWALWLLVGSLSKFWQLKPVLGTTAEATHGDYCLLEDLFFLAIAILCFRTLPKRTFFQSQLFSTLSPSSL</sequence>
<organism evidence="2 3">
    <name type="scientific">Phyllosticta capitalensis</name>
    <dbReference type="NCBI Taxonomy" id="121624"/>
    <lineage>
        <taxon>Eukaryota</taxon>
        <taxon>Fungi</taxon>
        <taxon>Dikarya</taxon>
        <taxon>Ascomycota</taxon>
        <taxon>Pezizomycotina</taxon>
        <taxon>Dothideomycetes</taxon>
        <taxon>Dothideomycetes incertae sedis</taxon>
        <taxon>Botryosphaeriales</taxon>
        <taxon>Phyllostictaceae</taxon>
        <taxon>Phyllosticta</taxon>
    </lineage>
</organism>
<reference evidence="2 3" key="1">
    <citation type="submission" date="2024-04" db="EMBL/GenBank/DDBJ databases">
        <title>Phyllosticta paracitricarpa is synonymous to the EU quarantine fungus P. citricarpa based on phylogenomic analyses.</title>
        <authorList>
            <consortium name="Lawrence Berkeley National Laboratory"/>
            <person name="Van Ingen-Buijs V.A."/>
            <person name="Van Westerhoven A.C."/>
            <person name="Haridas S."/>
            <person name="Skiadas P."/>
            <person name="Martin F."/>
            <person name="Groenewald J.Z."/>
            <person name="Crous P.W."/>
            <person name="Seidl M.F."/>
        </authorList>
    </citation>
    <scope>NUCLEOTIDE SEQUENCE [LARGE SCALE GENOMIC DNA]</scope>
    <source>
        <strain evidence="2 3">CBS 123374</strain>
    </source>
</reference>
<evidence type="ECO:0000313" key="3">
    <source>
        <dbReference type="Proteomes" id="UP001492380"/>
    </source>
</evidence>
<keyword evidence="3" id="KW-1185">Reference proteome</keyword>
<evidence type="ECO:0000313" key="2">
    <source>
        <dbReference type="EMBL" id="KAK8223966.1"/>
    </source>
</evidence>